<dbReference type="PANTHER" id="PTHR21137">
    <property type="entry name" value="ODORANT RECEPTOR"/>
    <property type="match status" value="1"/>
</dbReference>
<comment type="caution">
    <text evidence="11">The sequence shown here is derived from an EMBL/GenBank/DDBJ whole genome shotgun (WGS) entry which is preliminary data.</text>
</comment>
<dbReference type="GO" id="GO:0005886">
    <property type="term" value="C:plasma membrane"/>
    <property type="evidence" value="ECO:0007669"/>
    <property type="project" value="UniProtKB-SubCell"/>
</dbReference>
<dbReference type="EMBL" id="JANEYG010000094">
    <property type="protein sequence ID" value="KAJ8913422.1"/>
    <property type="molecule type" value="Genomic_DNA"/>
</dbReference>
<evidence type="ECO:0000256" key="3">
    <source>
        <dbReference type="ARBA" id="ARBA00022606"/>
    </source>
</evidence>
<evidence type="ECO:0000256" key="5">
    <source>
        <dbReference type="ARBA" id="ARBA00022725"/>
    </source>
</evidence>
<feature type="transmembrane region" description="Helical" evidence="10">
    <location>
        <begin position="67"/>
        <end position="89"/>
    </location>
</feature>
<dbReference type="GO" id="GO:0004984">
    <property type="term" value="F:olfactory receptor activity"/>
    <property type="evidence" value="ECO:0007669"/>
    <property type="project" value="InterPro"/>
</dbReference>
<dbReference type="Pfam" id="PF02949">
    <property type="entry name" value="7tm_6"/>
    <property type="match status" value="1"/>
</dbReference>
<feature type="transmembrane region" description="Helical" evidence="10">
    <location>
        <begin position="289"/>
        <end position="308"/>
    </location>
</feature>
<keyword evidence="3" id="KW-0716">Sensory transduction</keyword>
<keyword evidence="9" id="KW-0807">Transducer</keyword>
<evidence type="ECO:0000256" key="4">
    <source>
        <dbReference type="ARBA" id="ARBA00022692"/>
    </source>
</evidence>
<evidence type="ECO:0008006" key="13">
    <source>
        <dbReference type="Google" id="ProtNLM"/>
    </source>
</evidence>
<comment type="subcellular location">
    <subcellularLocation>
        <location evidence="1">Cell membrane</location>
        <topology evidence="1">Multi-pass membrane protein</topology>
    </subcellularLocation>
</comment>
<evidence type="ECO:0000256" key="6">
    <source>
        <dbReference type="ARBA" id="ARBA00022989"/>
    </source>
</evidence>
<gene>
    <name evidence="11" type="ORF">NQ315_017165</name>
</gene>
<organism evidence="11 12">
    <name type="scientific">Exocentrus adspersus</name>
    <dbReference type="NCBI Taxonomy" id="1586481"/>
    <lineage>
        <taxon>Eukaryota</taxon>
        <taxon>Metazoa</taxon>
        <taxon>Ecdysozoa</taxon>
        <taxon>Arthropoda</taxon>
        <taxon>Hexapoda</taxon>
        <taxon>Insecta</taxon>
        <taxon>Pterygota</taxon>
        <taxon>Neoptera</taxon>
        <taxon>Endopterygota</taxon>
        <taxon>Coleoptera</taxon>
        <taxon>Polyphaga</taxon>
        <taxon>Cucujiformia</taxon>
        <taxon>Chrysomeloidea</taxon>
        <taxon>Cerambycidae</taxon>
        <taxon>Lamiinae</taxon>
        <taxon>Acanthocinini</taxon>
        <taxon>Exocentrus</taxon>
    </lineage>
</organism>
<proteinExistence type="predicted"/>
<sequence>MDKTRIVCAQITLKILSIYAVFPEANKVLNPGKSYYLRFFAVAVVSSLVFFGSFLHLIKSTKGNPSLYSDMMFVLSLGIIYVIIGVWQYKTKCLIELFKFLSDFEEFGKPINFDRDNKLYDTISICHYIYLETLVIVVLICATYLNMDTCEKLNKEYDLSEICGMFSYVWMPFDISYFPAKQIFLTIQLFGAHFLYIVAGMSAWLVFETIQHIRVRIRHANYLFLQAVKERNPGKSREKFNFAVRYHSSVLSLTDRVDDVFGIHMFTHVALTAPVIGIGVFGFLSGASLSGFLVCLGWLCGLTLNCVVGQWLQDESLAVGIDLYQADWLHCNDELKKDIFFVIQRSRKPMCLRAVSFGVIDYQIFVA</sequence>
<feature type="transmembrane region" description="Helical" evidence="10">
    <location>
        <begin position="183"/>
        <end position="207"/>
    </location>
</feature>
<evidence type="ECO:0000256" key="8">
    <source>
        <dbReference type="ARBA" id="ARBA00023170"/>
    </source>
</evidence>
<dbReference type="GO" id="GO:0005549">
    <property type="term" value="F:odorant binding"/>
    <property type="evidence" value="ECO:0007669"/>
    <property type="project" value="InterPro"/>
</dbReference>
<feature type="transmembrane region" description="Helical" evidence="10">
    <location>
        <begin position="35"/>
        <end position="55"/>
    </location>
</feature>
<evidence type="ECO:0000313" key="12">
    <source>
        <dbReference type="Proteomes" id="UP001159042"/>
    </source>
</evidence>
<evidence type="ECO:0000313" key="11">
    <source>
        <dbReference type="EMBL" id="KAJ8913422.1"/>
    </source>
</evidence>
<keyword evidence="4 10" id="KW-0812">Transmembrane</keyword>
<dbReference type="AlphaFoldDB" id="A0AAV8VH78"/>
<evidence type="ECO:0000256" key="10">
    <source>
        <dbReference type="SAM" id="Phobius"/>
    </source>
</evidence>
<keyword evidence="7 10" id="KW-0472">Membrane</keyword>
<dbReference type="GO" id="GO:0007165">
    <property type="term" value="P:signal transduction"/>
    <property type="evidence" value="ECO:0007669"/>
    <property type="project" value="UniProtKB-KW"/>
</dbReference>
<keyword evidence="12" id="KW-1185">Reference proteome</keyword>
<evidence type="ECO:0000256" key="9">
    <source>
        <dbReference type="ARBA" id="ARBA00023224"/>
    </source>
</evidence>
<feature type="transmembrane region" description="Helical" evidence="10">
    <location>
        <begin position="261"/>
        <end position="283"/>
    </location>
</feature>
<dbReference type="InterPro" id="IPR004117">
    <property type="entry name" value="7tm6_olfct_rcpt"/>
</dbReference>
<accession>A0AAV8VH78</accession>
<evidence type="ECO:0000256" key="1">
    <source>
        <dbReference type="ARBA" id="ARBA00004651"/>
    </source>
</evidence>
<keyword evidence="5" id="KW-0552">Olfaction</keyword>
<evidence type="ECO:0000256" key="2">
    <source>
        <dbReference type="ARBA" id="ARBA00022475"/>
    </source>
</evidence>
<keyword evidence="6 10" id="KW-1133">Transmembrane helix</keyword>
<keyword evidence="2" id="KW-1003">Cell membrane</keyword>
<dbReference type="PANTHER" id="PTHR21137:SF35">
    <property type="entry name" value="ODORANT RECEPTOR 19A-RELATED"/>
    <property type="match status" value="1"/>
</dbReference>
<keyword evidence="8" id="KW-0675">Receptor</keyword>
<feature type="non-terminal residue" evidence="11">
    <location>
        <position position="367"/>
    </location>
</feature>
<name>A0AAV8VH78_9CUCU</name>
<dbReference type="Proteomes" id="UP001159042">
    <property type="component" value="Unassembled WGS sequence"/>
</dbReference>
<feature type="transmembrane region" description="Helical" evidence="10">
    <location>
        <begin position="128"/>
        <end position="147"/>
    </location>
</feature>
<reference evidence="11 12" key="1">
    <citation type="journal article" date="2023" name="Insect Mol. Biol.">
        <title>Genome sequencing provides insights into the evolution of gene families encoding plant cell wall-degrading enzymes in longhorned beetles.</title>
        <authorList>
            <person name="Shin N.R."/>
            <person name="Okamura Y."/>
            <person name="Kirsch R."/>
            <person name="Pauchet Y."/>
        </authorList>
    </citation>
    <scope>NUCLEOTIDE SEQUENCE [LARGE SCALE GENOMIC DNA]</scope>
    <source>
        <strain evidence="11">EAD_L_NR</strain>
    </source>
</reference>
<evidence type="ECO:0000256" key="7">
    <source>
        <dbReference type="ARBA" id="ARBA00023136"/>
    </source>
</evidence>
<protein>
    <recommendedName>
        <fullName evidence="13">Odorant receptor</fullName>
    </recommendedName>
</protein>